<reference evidence="1 2" key="1">
    <citation type="submission" date="2023-07" db="EMBL/GenBank/DDBJ databases">
        <title>Sorghum-associated microbial communities from plants grown in Nebraska, USA.</title>
        <authorList>
            <person name="Schachtman D."/>
        </authorList>
    </citation>
    <scope>NUCLEOTIDE SEQUENCE [LARGE SCALE GENOMIC DNA]</scope>
    <source>
        <strain evidence="1 2">DS1316</strain>
    </source>
</reference>
<evidence type="ECO:0000313" key="2">
    <source>
        <dbReference type="Proteomes" id="UP001264340"/>
    </source>
</evidence>
<proteinExistence type="predicted"/>
<protein>
    <submittedName>
        <fullName evidence="1">Uncharacterized protein</fullName>
    </submittedName>
</protein>
<organism evidence="1 2">
    <name type="scientific">Paraburkholderia terricola</name>
    <dbReference type="NCBI Taxonomy" id="169427"/>
    <lineage>
        <taxon>Bacteria</taxon>
        <taxon>Pseudomonadati</taxon>
        <taxon>Pseudomonadota</taxon>
        <taxon>Betaproteobacteria</taxon>
        <taxon>Burkholderiales</taxon>
        <taxon>Burkholderiaceae</taxon>
        <taxon>Paraburkholderia</taxon>
    </lineage>
</organism>
<dbReference type="RefSeq" id="WP_310126165.1">
    <property type="nucleotide sequence ID" value="NZ_JAVDQV010000018.1"/>
</dbReference>
<sequence>MRKEYDLQTDVLSTIVATTPVTKSHAQLLAAFATRTDYRGTRYVKTRDEFGEQPARILGADGSAVAADYHAWIDAQLAAHGGSAREVWRAHKDAGYLLVEIQPVLHYFVHDRDGDQDNFTQFAVWEEQAFVEREVFPRDDRWGLPDADELRRGSTGGALVEQVARRTLGTPSYRLNEAIDMQRFAALAGAVFADRQRADGDRRLIETDTDTGETRIVSVRELTPGYDRQRWRGRRFFDDWSASSAGRAGERICTRWAFNTSDYTDPQGRRYLDFVPGWTHTRKIAALKNTHKLDVYSLYGKLTQFDERIGTPFAWYFYGLHGNLVKSGQMERVLEAAEDGLIVLPEHDYRVLRQWGDNPYGF</sequence>
<dbReference type="Proteomes" id="UP001264340">
    <property type="component" value="Unassembled WGS sequence"/>
</dbReference>
<dbReference type="EMBL" id="JAVDRP010000017">
    <property type="protein sequence ID" value="MDR6412299.1"/>
    <property type="molecule type" value="Genomic_DNA"/>
</dbReference>
<comment type="caution">
    <text evidence="1">The sequence shown here is derived from an EMBL/GenBank/DDBJ whole genome shotgun (WGS) entry which is preliminary data.</text>
</comment>
<gene>
    <name evidence="1" type="ORF">J2804_005734</name>
</gene>
<accession>A0ABU1LZV7</accession>
<keyword evidence="2" id="KW-1185">Reference proteome</keyword>
<name>A0ABU1LZV7_9BURK</name>
<evidence type="ECO:0000313" key="1">
    <source>
        <dbReference type="EMBL" id="MDR6412299.1"/>
    </source>
</evidence>